<keyword evidence="4" id="KW-0410">Iron transport</keyword>
<dbReference type="InterPro" id="IPR037066">
    <property type="entry name" value="Plug_dom_sf"/>
</dbReference>
<keyword evidence="15" id="KW-0675">Receptor</keyword>
<reference evidence="15" key="2">
    <citation type="submission" date="2020-09" db="EMBL/GenBank/DDBJ databases">
        <authorList>
            <person name="Wu Z."/>
        </authorList>
    </citation>
    <scope>NUCLEOTIDE SEQUENCE</scope>
    <source>
        <strain evidence="15">SC17</strain>
    </source>
</reference>
<protein>
    <submittedName>
        <fullName evidence="15">TonB-dependent receptor</fullName>
    </submittedName>
</protein>
<dbReference type="Pfam" id="PF00593">
    <property type="entry name" value="TonB_dep_Rec_b-barrel"/>
    <property type="match status" value="1"/>
</dbReference>
<keyword evidence="5 11" id="KW-0812">Transmembrane</keyword>
<keyword evidence="8 12" id="KW-0798">TonB box</keyword>
<dbReference type="PANTHER" id="PTHR32552:SF81">
    <property type="entry name" value="TONB-DEPENDENT OUTER MEMBRANE RECEPTOR"/>
    <property type="match status" value="1"/>
</dbReference>
<keyword evidence="3 11" id="KW-1134">Transmembrane beta strand</keyword>
<dbReference type="EMBL" id="JACVXC010000005">
    <property type="protein sequence ID" value="MBD0836512.1"/>
    <property type="molecule type" value="Genomic_DNA"/>
</dbReference>
<evidence type="ECO:0000256" key="1">
    <source>
        <dbReference type="ARBA" id="ARBA00004571"/>
    </source>
</evidence>
<keyword evidence="9 11" id="KW-0472">Membrane</keyword>
<dbReference type="InterPro" id="IPR039426">
    <property type="entry name" value="TonB-dep_rcpt-like"/>
</dbReference>
<keyword evidence="6" id="KW-0408">Iron</keyword>
<evidence type="ECO:0000313" key="15">
    <source>
        <dbReference type="EMBL" id="MBD0836512.1"/>
    </source>
</evidence>
<evidence type="ECO:0000313" key="16">
    <source>
        <dbReference type="Proteomes" id="UP000602057"/>
    </source>
</evidence>
<evidence type="ECO:0000256" key="2">
    <source>
        <dbReference type="ARBA" id="ARBA00022448"/>
    </source>
</evidence>
<dbReference type="PANTHER" id="PTHR32552">
    <property type="entry name" value="FERRICHROME IRON RECEPTOR-RELATED"/>
    <property type="match status" value="1"/>
</dbReference>
<evidence type="ECO:0000256" key="9">
    <source>
        <dbReference type="ARBA" id="ARBA00023136"/>
    </source>
</evidence>
<keyword evidence="2 11" id="KW-0813">Transport</keyword>
<evidence type="ECO:0000256" key="6">
    <source>
        <dbReference type="ARBA" id="ARBA00023004"/>
    </source>
</evidence>
<accession>A0A8J6QA85</accession>
<dbReference type="Gene3D" id="2.170.130.10">
    <property type="entry name" value="TonB-dependent receptor, plug domain"/>
    <property type="match status" value="1"/>
</dbReference>
<evidence type="ECO:0000256" key="8">
    <source>
        <dbReference type="ARBA" id="ARBA00023077"/>
    </source>
</evidence>
<proteinExistence type="inferred from homology"/>
<comment type="similarity">
    <text evidence="11 12">Belongs to the TonB-dependent receptor family.</text>
</comment>
<dbReference type="InterPro" id="IPR012910">
    <property type="entry name" value="Plug_dom"/>
</dbReference>
<feature type="domain" description="TonB-dependent receptor-like beta-barrel" evidence="13">
    <location>
        <begin position="301"/>
        <end position="712"/>
    </location>
</feature>
<feature type="domain" description="TonB-dependent receptor plug" evidence="14">
    <location>
        <begin position="110"/>
        <end position="214"/>
    </location>
</feature>
<dbReference type="InterPro" id="IPR036942">
    <property type="entry name" value="Beta-barrel_TonB_sf"/>
</dbReference>
<dbReference type="InterPro" id="IPR000531">
    <property type="entry name" value="Beta-barrel_TonB"/>
</dbReference>
<keyword evidence="10 11" id="KW-0998">Cell outer membrane</keyword>
<evidence type="ECO:0000256" key="11">
    <source>
        <dbReference type="PROSITE-ProRule" id="PRU01360"/>
    </source>
</evidence>
<dbReference type="Proteomes" id="UP000602057">
    <property type="component" value="Unassembled WGS sequence"/>
</dbReference>
<dbReference type="Gene3D" id="2.60.40.1120">
    <property type="entry name" value="Carboxypeptidase-like, regulatory domain"/>
    <property type="match status" value="1"/>
</dbReference>
<name>A0A8J6QA85_9FLAO</name>
<sequence length="755" mass="84735">MLLFSISIFIFFTGFSQQKISGKVIDLDTNAPISKASIVLKNNRDTIYTNNQGQFEIYALGTYMVKKSGYLDKEITILKNNPIVQLQINPSELNEVVINANQIPKTLNTSYASYEVISSQDIQQNNSINFATILNQVPGIFMQNGALNTNRITIRGIGSRQLYGTSKIRAYFNDIPLTTGNSETTIEDFELGALSRIEIIKGSGSSIYGAGLGGTINLIPKTAIFNETKIQNTSTIGSFGVFKDVIEFSSGYKNTSLNAIYSHTQSDGYRANSAYNRKTITLNANHFIDEQNEISLLGSFVDLKGYIPSSINENTFLNAPESAAFSWAQSKGYEDTKRSILGLSWHHQYRKTILQKTSVFTSLKNAYEPRPFNILSENLSALGIRSRLLGDLGKLKWTVGIEFFTDFYKWKTFENLYQNYPSGTGSVQGDMLTNFKEKRHYFNIFMESNYAINHDTEVSFGLNLNKTSYKLHDYSNNGTNPNQTGSYGFKSILSPTFGLTHALSRNIKLYSNISHGFSPPTTTETLLPDGLINPDIKPETGWNLEIGSRSVFFNNRLRLNVSAFQLNISNLLVAKRTGNDEYIGLNAGKTQHNGFELSGNFQWLKNKNYKLNTDFSYTLNHFKFKDYVDGDNDYSGNDLTGVPNHTFNMSLIFNTAFGIYGNINFQNIGSIPITDSNSLYTSSYSLTHFKVGWQKKLNKKLNINIFLGLNNIFDTAYASQILINATGFNGALPRYYYPGNPINYYSGFNVTYNIN</sequence>
<dbReference type="PROSITE" id="PS52016">
    <property type="entry name" value="TONB_DEPENDENT_REC_3"/>
    <property type="match status" value="1"/>
</dbReference>
<evidence type="ECO:0000256" key="10">
    <source>
        <dbReference type="ARBA" id="ARBA00023237"/>
    </source>
</evidence>
<evidence type="ECO:0000256" key="3">
    <source>
        <dbReference type="ARBA" id="ARBA00022452"/>
    </source>
</evidence>
<keyword evidence="16" id="KW-1185">Reference proteome</keyword>
<dbReference type="Pfam" id="PF07715">
    <property type="entry name" value="Plug"/>
    <property type="match status" value="1"/>
</dbReference>
<dbReference type="GO" id="GO:0009279">
    <property type="term" value="C:cell outer membrane"/>
    <property type="evidence" value="ECO:0007669"/>
    <property type="project" value="UniProtKB-SubCell"/>
</dbReference>
<evidence type="ECO:0000256" key="5">
    <source>
        <dbReference type="ARBA" id="ARBA00022692"/>
    </source>
</evidence>
<comment type="subcellular location">
    <subcellularLocation>
        <location evidence="1 11">Cell outer membrane</location>
        <topology evidence="1 11">Multi-pass membrane protein</topology>
    </subcellularLocation>
</comment>
<dbReference type="AlphaFoldDB" id="A0A8J6QA85"/>
<evidence type="ECO:0000256" key="7">
    <source>
        <dbReference type="ARBA" id="ARBA00023065"/>
    </source>
</evidence>
<dbReference type="GO" id="GO:0006826">
    <property type="term" value="P:iron ion transport"/>
    <property type="evidence" value="ECO:0007669"/>
    <property type="project" value="UniProtKB-KW"/>
</dbReference>
<dbReference type="Gene3D" id="2.40.170.20">
    <property type="entry name" value="TonB-dependent receptor, beta-barrel domain"/>
    <property type="match status" value="1"/>
</dbReference>
<evidence type="ECO:0000259" key="14">
    <source>
        <dbReference type="Pfam" id="PF07715"/>
    </source>
</evidence>
<comment type="caution">
    <text evidence="15">The sequence shown here is derived from an EMBL/GenBank/DDBJ whole genome shotgun (WGS) entry which is preliminary data.</text>
</comment>
<gene>
    <name evidence="15" type="ORF">ICJ84_13800</name>
</gene>
<organism evidence="15 16">
    <name type="scientific">Aestuariibaculum suncheonense</name>
    <dbReference type="NCBI Taxonomy" id="1028745"/>
    <lineage>
        <taxon>Bacteria</taxon>
        <taxon>Pseudomonadati</taxon>
        <taxon>Bacteroidota</taxon>
        <taxon>Flavobacteriia</taxon>
        <taxon>Flavobacteriales</taxon>
        <taxon>Flavobacteriaceae</taxon>
    </lineage>
</organism>
<dbReference type="SUPFAM" id="SSF49464">
    <property type="entry name" value="Carboxypeptidase regulatory domain-like"/>
    <property type="match status" value="1"/>
</dbReference>
<dbReference type="SUPFAM" id="SSF56935">
    <property type="entry name" value="Porins"/>
    <property type="match status" value="1"/>
</dbReference>
<evidence type="ECO:0000259" key="13">
    <source>
        <dbReference type="Pfam" id="PF00593"/>
    </source>
</evidence>
<reference evidence="15" key="1">
    <citation type="journal article" date="2013" name="Int. J. Syst. Evol. Microbiol.">
        <title>Aestuariibaculum suncheonense gen. nov., sp. nov., a marine bacterium of the family Flavobacteriaceae isolated from a tidal flat and emended descriptions of the genera Gaetbulibacter and Tamlana.</title>
        <authorList>
            <person name="Jeong S.H."/>
            <person name="Park M.S."/>
            <person name="Jin H.M."/>
            <person name="Lee K."/>
            <person name="Park W."/>
            <person name="Jeon C.O."/>
        </authorList>
    </citation>
    <scope>NUCLEOTIDE SEQUENCE</scope>
    <source>
        <strain evidence="15">SC17</strain>
    </source>
</reference>
<evidence type="ECO:0000256" key="4">
    <source>
        <dbReference type="ARBA" id="ARBA00022496"/>
    </source>
</evidence>
<dbReference type="Pfam" id="PF13715">
    <property type="entry name" value="CarbopepD_reg_2"/>
    <property type="match status" value="1"/>
</dbReference>
<dbReference type="InterPro" id="IPR008969">
    <property type="entry name" value="CarboxyPept-like_regulatory"/>
</dbReference>
<evidence type="ECO:0000256" key="12">
    <source>
        <dbReference type="RuleBase" id="RU003357"/>
    </source>
</evidence>
<keyword evidence="7" id="KW-0406">Ion transport</keyword>